<accession>A0ABT3IMV6</accession>
<keyword evidence="4" id="KW-1185">Reference proteome</keyword>
<dbReference type="SUPFAM" id="SSF53850">
    <property type="entry name" value="Periplasmic binding protein-like II"/>
    <property type="match status" value="1"/>
</dbReference>
<evidence type="ECO:0000259" key="2">
    <source>
        <dbReference type="SMART" id="SM00062"/>
    </source>
</evidence>
<evidence type="ECO:0000313" key="4">
    <source>
        <dbReference type="Proteomes" id="UP001207742"/>
    </source>
</evidence>
<dbReference type="SMART" id="SM00062">
    <property type="entry name" value="PBPb"/>
    <property type="match status" value="1"/>
</dbReference>
<reference evidence="3 4" key="1">
    <citation type="submission" date="2022-10" db="EMBL/GenBank/DDBJ databases">
        <title>Chitinophaga nivalis PC15 sp. nov., isolated from Pyeongchang county, South Korea.</title>
        <authorList>
            <person name="Trinh H.N."/>
        </authorList>
    </citation>
    <scope>NUCLEOTIDE SEQUENCE [LARGE SCALE GENOMIC DNA]</scope>
    <source>
        <strain evidence="3 4">PC14</strain>
    </source>
</reference>
<name>A0ABT3IMV6_9BACT</name>
<dbReference type="PANTHER" id="PTHR35936">
    <property type="entry name" value="MEMBRANE-BOUND LYTIC MUREIN TRANSGLYCOSYLASE F"/>
    <property type="match status" value="1"/>
</dbReference>
<sequence>MIFFRRIIPGVSLLFFLCLFSCRVNKPNATTPLRIGSCGDYPPLTTYDTTTLTFQGADIDLARELGKHLGRPVTFIKTTWPALQSDLLAGKFDIAIGGISITAARQQKCLFSDPLITDRKVALFRRRDSARYTHFAQMDIPGVTIIENKGGTNQQFAQAHIRQATLQIITENQQIFPLLLAGKADVMFTDETEALYQQTLHPDFFVKQLPDSISPVFYKAIMLRKTDEKLQQTINKWLRQR</sequence>
<proteinExistence type="predicted"/>
<comment type="caution">
    <text evidence="3">The sequence shown here is derived from an EMBL/GenBank/DDBJ whole genome shotgun (WGS) entry which is preliminary data.</text>
</comment>
<evidence type="ECO:0000256" key="1">
    <source>
        <dbReference type="ARBA" id="ARBA00022729"/>
    </source>
</evidence>
<dbReference type="InterPro" id="IPR001638">
    <property type="entry name" value="Solute-binding_3/MltF_N"/>
</dbReference>
<gene>
    <name evidence="3" type="ORF">OL497_15335</name>
</gene>
<evidence type="ECO:0000313" key="3">
    <source>
        <dbReference type="EMBL" id="MCW3485282.1"/>
    </source>
</evidence>
<dbReference type="EMBL" id="JAPDNS010000001">
    <property type="protein sequence ID" value="MCW3485282.1"/>
    <property type="molecule type" value="Genomic_DNA"/>
</dbReference>
<dbReference type="Gene3D" id="3.40.190.10">
    <property type="entry name" value="Periplasmic binding protein-like II"/>
    <property type="match status" value="2"/>
</dbReference>
<dbReference type="Proteomes" id="UP001207742">
    <property type="component" value="Unassembled WGS sequence"/>
</dbReference>
<dbReference type="RefSeq" id="WP_264731496.1">
    <property type="nucleotide sequence ID" value="NZ_JAPDNR010000001.1"/>
</dbReference>
<keyword evidence="1" id="KW-0732">Signal</keyword>
<protein>
    <submittedName>
        <fullName evidence="3">Transporter substrate-binding domain-containing protein</fullName>
    </submittedName>
</protein>
<organism evidence="3 4">
    <name type="scientific">Chitinophaga nivalis</name>
    <dbReference type="NCBI Taxonomy" id="2991709"/>
    <lineage>
        <taxon>Bacteria</taxon>
        <taxon>Pseudomonadati</taxon>
        <taxon>Bacteroidota</taxon>
        <taxon>Chitinophagia</taxon>
        <taxon>Chitinophagales</taxon>
        <taxon>Chitinophagaceae</taxon>
        <taxon>Chitinophaga</taxon>
    </lineage>
</organism>
<dbReference type="Pfam" id="PF00497">
    <property type="entry name" value="SBP_bac_3"/>
    <property type="match status" value="1"/>
</dbReference>
<dbReference type="PANTHER" id="PTHR35936:SF19">
    <property type="entry name" value="AMINO-ACID-BINDING PROTEIN YXEM-RELATED"/>
    <property type="match status" value="1"/>
</dbReference>
<feature type="domain" description="Solute-binding protein family 3/N-terminal" evidence="2">
    <location>
        <begin position="32"/>
        <end position="241"/>
    </location>
</feature>